<dbReference type="Pfam" id="PF09413">
    <property type="entry name" value="DUF2007"/>
    <property type="match status" value="1"/>
</dbReference>
<gene>
    <name evidence="5" type="ORF">SADO_06977</name>
</gene>
<dbReference type="EMBL" id="APND01000002">
    <property type="protein sequence ID" value="MES1928978.1"/>
    <property type="molecule type" value="Genomic_DNA"/>
</dbReference>
<reference evidence="5 6" key="1">
    <citation type="submission" date="2013-03" db="EMBL/GenBank/DDBJ databases">
        <title>Salinisphaera dokdonensis CL-ES53 Genome Sequencing.</title>
        <authorList>
            <person name="Li C."/>
            <person name="Lai Q."/>
            <person name="Shao Z."/>
        </authorList>
    </citation>
    <scope>NUCLEOTIDE SEQUENCE [LARGE SCALE GENOMIC DNA]</scope>
    <source>
        <strain evidence="5 6">CL-ES53</strain>
    </source>
</reference>
<dbReference type="InterPro" id="IPR018551">
    <property type="entry name" value="DUF2007"/>
</dbReference>
<keyword evidence="2" id="KW-0863">Zinc-finger</keyword>
<comment type="caution">
    <text evidence="5">The sequence shown here is derived from an EMBL/GenBank/DDBJ whole genome shotgun (WGS) entry which is preliminary data.</text>
</comment>
<dbReference type="Proteomes" id="UP001460888">
    <property type="component" value="Unassembled WGS sequence"/>
</dbReference>
<evidence type="ECO:0000313" key="5">
    <source>
        <dbReference type="EMBL" id="MES1928978.1"/>
    </source>
</evidence>
<evidence type="ECO:0000259" key="4">
    <source>
        <dbReference type="PROSITE" id="PS50199"/>
    </source>
</evidence>
<evidence type="ECO:0000313" key="6">
    <source>
        <dbReference type="Proteomes" id="UP001460888"/>
    </source>
</evidence>
<dbReference type="InterPro" id="IPR001876">
    <property type="entry name" value="Znf_RanBP2"/>
</dbReference>
<sequence length="107" mass="12042">MSARKVYLAADPVNAEIAKDMLTSHGIEAHVRNQYLWGGMGDLPADVYPSVWVDEADDYDAARRLVLDLERGPVRNGRPWQCPKCSEYLDAQFEQCWNCQTAKPADA</sequence>
<name>A0ABV2AZD4_9GAMM</name>
<evidence type="ECO:0000256" key="3">
    <source>
        <dbReference type="ARBA" id="ARBA00022833"/>
    </source>
</evidence>
<dbReference type="RefSeq" id="WP_353110442.1">
    <property type="nucleotide sequence ID" value="NZ_APND01000002.1"/>
</dbReference>
<keyword evidence="6" id="KW-1185">Reference proteome</keyword>
<feature type="domain" description="RanBP2-type" evidence="4">
    <location>
        <begin position="75"/>
        <end position="105"/>
    </location>
</feature>
<protein>
    <recommendedName>
        <fullName evidence="4">RanBP2-type domain-containing protein</fullName>
    </recommendedName>
</protein>
<keyword evidence="3" id="KW-0862">Zinc</keyword>
<evidence type="ECO:0000256" key="1">
    <source>
        <dbReference type="ARBA" id="ARBA00022723"/>
    </source>
</evidence>
<dbReference type="PROSITE" id="PS50199">
    <property type="entry name" value="ZF_RANBP2_2"/>
    <property type="match status" value="1"/>
</dbReference>
<organism evidence="5 6">
    <name type="scientific">Salinisphaera dokdonensis CL-ES53</name>
    <dbReference type="NCBI Taxonomy" id="1304272"/>
    <lineage>
        <taxon>Bacteria</taxon>
        <taxon>Pseudomonadati</taxon>
        <taxon>Pseudomonadota</taxon>
        <taxon>Gammaproteobacteria</taxon>
        <taxon>Salinisphaerales</taxon>
        <taxon>Salinisphaeraceae</taxon>
        <taxon>Salinisphaera</taxon>
    </lineage>
</organism>
<evidence type="ECO:0000256" key="2">
    <source>
        <dbReference type="ARBA" id="ARBA00022771"/>
    </source>
</evidence>
<keyword evidence="1" id="KW-0479">Metal-binding</keyword>
<accession>A0ABV2AZD4</accession>
<proteinExistence type="predicted"/>